<feature type="compositionally biased region" description="Low complexity" evidence="1">
    <location>
        <begin position="32"/>
        <end position="48"/>
    </location>
</feature>
<dbReference type="EMBL" id="CACVKT020001076">
    <property type="protein sequence ID" value="CAC5364803.1"/>
    <property type="molecule type" value="Genomic_DNA"/>
</dbReference>
<keyword evidence="2" id="KW-0472">Membrane</keyword>
<gene>
    <name evidence="3" type="ORF">MCOR_5720</name>
</gene>
<keyword evidence="2" id="KW-1133">Transmembrane helix</keyword>
<organism evidence="3 4">
    <name type="scientific">Mytilus coruscus</name>
    <name type="common">Sea mussel</name>
    <dbReference type="NCBI Taxonomy" id="42192"/>
    <lineage>
        <taxon>Eukaryota</taxon>
        <taxon>Metazoa</taxon>
        <taxon>Spiralia</taxon>
        <taxon>Lophotrochozoa</taxon>
        <taxon>Mollusca</taxon>
        <taxon>Bivalvia</taxon>
        <taxon>Autobranchia</taxon>
        <taxon>Pteriomorphia</taxon>
        <taxon>Mytilida</taxon>
        <taxon>Mytiloidea</taxon>
        <taxon>Mytilidae</taxon>
        <taxon>Mytilinae</taxon>
        <taxon>Mytilus</taxon>
    </lineage>
</organism>
<sequence>MRAAEGSATSASSTTTLHHTTPSTLMAGIAGSPSTNKTNTSTRSSTLNVPKPATPGLATGQNSNDVIVSTTKSKVLSTTVAGSGVETGLGMPFVNYYLGIVICFLKTIYYLALVCIAYACMVNGVRAPRGDERRKRAGVSVTSAPSNSTSDSVQNTNLTTITTENTGSSSINATNKSAPSLAVTVPKATNAGSASGAVISSTHKTKVLTTTPAGSGAETGSGMAYINYYIGIVICFLVCKK</sequence>
<feature type="compositionally biased region" description="Polar residues" evidence="1">
    <location>
        <begin position="140"/>
        <end position="151"/>
    </location>
</feature>
<dbReference type="OrthoDB" id="10618050at2759"/>
<name>A0A6J8ACE1_MYTCO</name>
<evidence type="ECO:0000313" key="4">
    <source>
        <dbReference type="Proteomes" id="UP000507470"/>
    </source>
</evidence>
<feature type="region of interest" description="Disordered" evidence="1">
    <location>
        <begin position="130"/>
        <end position="154"/>
    </location>
</feature>
<protein>
    <submittedName>
        <fullName evidence="3">Uncharacterized protein</fullName>
    </submittedName>
</protein>
<evidence type="ECO:0000313" key="3">
    <source>
        <dbReference type="EMBL" id="CAC5364803.1"/>
    </source>
</evidence>
<keyword evidence="2" id="KW-0812">Transmembrane</keyword>
<feature type="region of interest" description="Disordered" evidence="1">
    <location>
        <begin position="24"/>
        <end position="63"/>
    </location>
</feature>
<dbReference type="AlphaFoldDB" id="A0A6J8ACE1"/>
<feature type="transmembrane region" description="Helical" evidence="2">
    <location>
        <begin position="96"/>
        <end position="125"/>
    </location>
</feature>
<keyword evidence="4" id="KW-1185">Reference proteome</keyword>
<evidence type="ECO:0000256" key="1">
    <source>
        <dbReference type="SAM" id="MobiDB-lite"/>
    </source>
</evidence>
<dbReference type="Proteomes" id="UP000507470">
    <property type="component" value="Unassembled WGS sequence"/>
</dbReference>
<accession>A0A6J8ACE1</accession>
<proteinExistence type="predicted"/>
<evidence type="ECO:0000256" key="2">
    <source>
        <dbReference type="SAM" id="Phobius"/>
    </source>
</evidence>
<reference evidence="3 4" key="1">
    <citation type="submission" date="2020-06" db="EMBL/GenBank/DDBJ databases">
        <authorList>
            <person name="Li R."/>
            <person name="Bekaert M."/>
        </authorList>
    </citation>
    <scope>NUCLEOTIDE SEQUENCE [LARGE SCALE GENOMIC DNA]</scope>
    <source>
        <strain evidence="4">wild</strain>
    </source>
</reference>